<keyword evidence="12 15" id="KW-0460">Magnesium</keyword>
<dbReference type="AlphaFoldDB" id="A0A4U1IQH9"/>
<dbReference type="GO" id="GO:0005829">
    <property type="term" value="C:cytosol"/>
    <property type="evidence" value="ECO:0007669"/>
    <property type="project" value="TreeGrafter"/>
</dbReference>
<dbReference type="GO" id="GO:0052657">
    <property type="term" value="F:guanine phosphoribosyltransferase activity"/>
    <property type="evidence" value="ECO:0007669"/>
    <property type="project" value="UniProtKB-ARBA"/>
</dbReference>
<dbReference type="NCBIfam" id="TIGR01203">
    <property type="entry name" value="HGPRTase"/>
    <property type="match status" value="1"/>
</dbReference>
<comment type="pathway">
    <text evidence="3 15">Purine metabolism; IMP biosynthesis via salvage pathway; IMP from hypoxanthine: step 1/1.</text>
</comment>
<dbReference type="FunFam" id="3.40.50.2020:FF:000006">
    <property type="entry name" value="Hypoxanthine phosphoribosyltransferase"/>
    <property type="match status" value="1"/>
</dbReference>
<dbReference type="GO" id="GO:0000287">
    <property type="term" value="F:magnesium ion binding"/>
    <property type="evidence" value="ECO:0007669"/>
    <property type="project" value="TreeGrafter"/>
</dbReference>
<evidence type="ECO:0000256" key="12">
    <source>
        <dbReference type="ARBA" id="ARBA00022842"/>
    </source>
</evidence>
<dbReference type="PANTHER" id="PTHR43340:SF1">
    <property type="entry name" value="HYPOXANTHINE PHOSPHORIBOSYLTRANSFERASE"/>
    <property type="match status" value="1"/>
</dbReference>
<dbReference type="EMBL" id="SSMQ01000086">
    <property type="protein sequence ID" value="TKC96471.1"/>
    <property type="molecule type" value="Genomic_DNA"/>
</dbReference>
<accession>A0A4U1IQH9</accession>
<comment type="similarity">
    <text evidence="4 15">Belongs to the purine/pyrimidine phosphoribosyltransferase family.</text>
</comment>
<evidence type="ECO:0000259" key="16">
    <source>
        <dbReference type="Pfam" id="PF00156"/>
    </source>
</evidence>
<comment type="caution">
    <text evidence="17">The sequence shown here is derived from an EMBL/GenBank/DDBJ whole genome shotgun (WGS) entry which is preliminary data.</text>
</comment>
<dbReference type="GO" id="GO:0006178">
    <property type="term" value="P:guanine salvage"/>
    <property type="evidence" value="ECO:0007669"/>
    <property type="project" value="TreeGrafter"/>
</dbReference>
<dbReference type="OrthoDB" id="9802824at2"/>
<dbReference type="InterPro" id="IPR029057">
    <property type="entry name" value="PRTase-like"/>
</dbReference>
<dbReference type="UniPathway" id="UPA00591">
    <property type="reaction ID" value="UER00648"/>
</dbReference>
<organism evidence="17 18">
    <name type="scientific">Polyangium fumosum</name>
    <dbReference type="NCBI Taxonomy" id="889272"/>
    <lineage>
        <taxon>Bacteria</taxon>
        <taxon>Pseudomonadati</taxon>
        <taxon>Myxococcota</taxon>
        <taxon>Polyangia</taxon>
        <taxon>Polyangiales</taxon>
        <taxon>Polyangiaceae</taxon>
        <taxon>Polyangium</taxon>
    </lineage>
</organism>
<dbReference type="CDD" id="cd06223">
    <property type="entry name" value="PRTases_typeI"/>
    <property type="match status" value="1"/>
</dbReference>
<dbReference type="GO" id="GO:0032263">
    <property type="term" value="P:GMP salvage"/>
    <property type="evidence" value="ECO:0007669"/>
    <property type="project" value="TreeGrafter"/>
</dbReference>
<dbReference type="GO" id="GO:0000166">
    <property type="term" value="F:nucleotide binding"/>
    <property type="evidence" value="ECO:0007669"/>
    <property type="project" value="UniProtKB-KW"/>
</dbReference>
<dbReference type="EC" id="2.4.2.8" evidence="5 15"/>
<evidence type="ECO:0000256" key="9">
    <source>
        <dbReference type="ARBA" id="ARBA00022723"/>
    </source>
</evidence>
<dbReference type="Pfam" id="PF00156">
    <property type="entry name" value="Pribosyltran"/>
    <property type="match status" value="1"/>
</dbReference>
<comment type="cofactor">
    <cofactor evidence="1 15">
        <name>Mg(2+)</name>
        <dbReference type="ChEBI" id="CHEBI:18420"/>
    </cofactor>
</comment>
<dbReference type="GO" id="GO:0046100">
    <property type="term" value="P:hypoxanthine metabolic process"/>
    <property type="evidence" value="ECO:0007669"/>
    <property type="project" value="TreeGrafter"/>
</dbReference>
<evidence type="ECO:0000256" key="15">
    <source>
        <dbReference type="RuleBase" id="RU364099"/>
    </source>
</evidence>
<evidence type="ECO:0000256" key="13">
    <source>
        <dbReference type="ARBA" id="ARBA00048811"/>
    </source>
</evidence>
<dbReference type="SUPFAM" id="SSF53271">
    <property type="entry name" value="PRTase-like"/>
    <property type="match status" value="1"/>
</dbReference>
<evidence type="ECO:0000256" key="2">
    <source>
        <dbReference type="ARBA" id="ARBA00004496"/>
    </source>
</evidence>
<keyword evidence="10 15" id="KW-0660">Purine salvage</keyword>
<dbReference type="Gene3D" id="3.40.50.2020">
    <property type="match status" value="1"/>
</dbReference>
<comment type="catalytic activity">
    <reaction evidence="14">
        <text>IMP + diphosphate = hypoxanthine + 5-phospho-alpha-D-ribose 1-diphosphate</text>
        <dbReference type="Rhea" id="RHEA:17973"/>
        <dbReference type="ChEBI" id="CHEBI:17368"/>
        <dbReference type="ChEBI" id="CHEBI:33019"/>
        <dbReference type="ChEBI" id="CHEBI:58017"/>
        <dbReference type="ChEBI" id="CHEBI:58053"/>
        <dbReference type="EC" id="2.4.2.8"/>
    </reaction>
    <physiologicalReaction direction="right-to-left" evidence="14">
        <dbReference type="Rhea" id="RHEA:17975"/>
    </physiologicalReaction>
</comment>
<dbReference type="InterPro" id="IPR005904">
    <property type="entry name" value="Hxn_phspho_trans"/>
</dbReference>
<reference evidence="17 18" key="1">
    <citation type="submission" date="2019-04" db="EMBL/GenBank/DDBJ databases">
        <authorList>
            <person name="Li Y."/>
            <person name="Wang J."/>
        </authorList>
    </citation>
    <scope>NUCLEOTIDE SEQUENCE [LARGE SCALE GENOMIC DNA]</scope>
    <source>
        <strain evidence="17 18">DSM 14668</strain>
    </source>
</reference>
<keyword evidence="18" id="KW-1185">Reference proteome</keyword>
<dbReference type="InterPro" id="IPR000836">
    <property type="entry name" value="PRTase_dom"/>
</dbReference>
<gene>
    <name evidence="17" type="primary">hpt</name>
    <name evidence="17" type="ORF">E8A74_45270</name>
</gene>
<dbReference type="RefSeq" id="WP_136935392.1">
    <property type="nucleotide sequence ID" value="NZ_SSMQ01000086.1"/>
</dbReference>
<keyword evidence="7 15" id="KW-0328">Glycosyltransferase</keyword>
<dbReference type="Proteomes" id="UP000309215">
    <property type="component" value="Unassembled WGS sequence"/>
</dbReference>
<keyword evidence="11 15" id="KW-0547">Nucleotide-binding</keyword>
<feature type="domain" description="Phosphoribosyltransferase" evidence="16">
    <location>
        <begin position="11"/>
        <end position="157"/>
    </location>
</feature>
<comment type="subcellular location">
    <subcellularLocation>
        <location evidence="2 15">Cytoplasm</location>
    </subcellularLocation>
</comment>
<evidence type="ECO:0000256" key="10">
    <source>
        <dbReference type="ARBA" id="ARBA00022726"/>
    </source>
</evidence>
<evidence type="ECO:0000256" key="7">
    <source>
        <dbReference type="ARBA" id="ARBA00022676"/>
    </source>
</evidence>
<evidence type="ECO:0000256" key="6">
    <source>
        <dbReference type="ARBA" id="ARBA00022490"/>
    </source>
</evidence>
<evidence type="ECO:0000256" key="14">
    <source>
        <dbReference type="ARBA" id="ARBA00049402"/>
    </source>
</evidence>
<proteinExistence type="inferred from homology"/>
<keyword evidence="8 15" id="KW-0808">Transferase</keyword>
<comment type="catalytic activity">
    <reaction evidence="13">
        <text>GMP + diphosphate = guanine + 5-phospho-alpha-D-ribose 1-diphosphate</text>
        <dbReference type="Rhea" id="RHEA:25424"/>
        <dbReference type="ChEBI" id="CHEBI:16235"/>
        <dbReference type="ChEBI" id="CHEBI:33019"/>
        <dbReference type="ChEBI" id="CHEBI:58017"/>
        <dbReference type="ChEBI" id="CHEBI:58115"/>
        <dbReference type="EC" id="2.4.2.8"/>
    </reaction>
    <physiologicalReaction direction="right-to-left" evidence="13">
        <dbReference type="Rhea" id="RHEA:25426"/>
    </physiologicalReaction>
</comment>
<evidence type="ECO:0000313" key="17">
    <source>
        <dbReference type="EMBL" id="TKC96471.1"/>
    </source>
</evidence>
<dbReference type="PANTHER" id="PTHR43340">
    <property type="entry name" value="HYPOXANTHINE-GUANINE PHOSPHORIBOSYLTRANSFERASE"/>
    <property type="match status" value="1"/>
</dbReference>
<protein>
    <recommendedName>
        <fullName evidence="5 15">Hypoxanthine phosphoribosyltransferase</fullName>
        <ecNumber evidence="5 15">2.4.2.8</ecNumber>
    </recommendedName>
</protein>
<evidence type="ECO:0000313" key="18">
    <source>
        <dbReference type="Proteomes" id="UP000309215"/>
    </source>
</evidence>
<sequence length="175" mass="19468">MATNVSTMIDAESIAQRVRELGAEITRDYAGRNLVLVCVLKGSFVFTSDLARHIDLPMRVEFLGVRSYGEDTKSSGVVQITHDLTKPVEGDHVLLVEDIVDTGLTIAHLLELLRTRKPASVKVCSLLHKPARTRIQVPIDYLGFTIEDKFVVGYGLDWAERYRNLPFIGLVESAS</sequence>
<evidence type="ECO:0000256" key="11">
    <source>
        <dbReference type="ARBA" id="ARBA00022741"/>
    </source>
</evidence>
<dbReference type="InterPro" id="IPR050408">
    <property type="entry name" value="HGPRT"/>
</dbReference>
<keyword evidence="6 15" id="KW-0963">Cytoplasm</keyword>
<evidence type="ECO:0000256" key="1">
    <source>
        <dbReference type="ARBA" id="ARBA00001946"/>
    </source>
</evidence>
<dbReference type="GO" id="GO:0032264">
    <property type="term" value="P:IMP salvage"/>
    <property type="evidence" value="ECO:0007669"/>
    <property type="project" value="UniProtKB-UniPathway"/>
</dbReference>
<dbReference type="GO" id="GO:0004422">
    <property type="term" value="F:hypoxanthine phosphoribosyltransferase activity"/>
    <property type="evidence" value="ECO:0007669"/>
    <property type="project" value="InterPro"/>
</dbReference>
<evidence type="ECO:0000256" key="5">
    <source>
        <dbReference type="ARBA" id="ARBA00011895"/>
    </source>
</evidence>
<dbReference type="GO" id="GO:0006166">
    <property type="term" value="P:purine ribonucleoside salvage"/>
    <property type="evidence" value="ECO:0007669"/>
    <property type="project" value="UniProtKB-KW"/>
</dbReference>
<keyword evidence="9 15" id="KW-0479">Metal-binding</keyword>
<name>A0A4U1IQH9_9BACT</name>
<evidence type="ECO:0000256" key="8">
    <source>
        <dbReference type="ARBA" id="ARBA00022679"/>
    </source>
</evidence>
<evidence type="ECO:0000256" key="3">
    <source>
        <dbReference type="ARBA" id="ARBA00004669"/>
    </source>
</evidence>
<evidence type="ECO:0000256" key="4">
    <source>
        <dbReference type="ARBA" id="ARBA00008391"/>
    </source>
</evidence>